<feature type="domain" description="CheB-type methylesterase" evidence="5">
    <location>
        <begin position="1"/>
        <end position="187"/>
    </location>
</feature>
<dbReference type="GO" id="GO:0008984">
    <property type="term" value="F:protein-glutamate methylesterase activity"/>
    <property type="evidence" value="ECO:0007669"/>
    <property type="project" value="UniProtKB-EC"/>
</dbReference>
<evidence type="ECO:0000256" key="4">
    <source>
        <dbReference type="PROSITE-ProRule" id="PRU00050"/>
    </source>
</evidence>
<dbReference type="PROSITE" id="PS50122">
    <property type="entry name" value="CHEB"/>
    <property type="match status" value="1"/>
</dbReference>
<dbReference type="SUPFAM" id="SSF52738">
    <property type="entry name" value="Methylesterase CheB, C-terminal domain"/>
    <property type="match status" value="1"/>
</dbReference>
<dbReference type="Pfam" id="PF01339">
    <property type="entry name" value="CheB_methylest"/>
    <property type="match status" value="1"/>
</dbReference>
<dbReference type="GO" id="GO:0006935">
    <property type="term" value="P:chemotaxis"/>
    <property type="evidence" value="ECO:0007669"/>
    <property type="project" value="UniProtKB-UniRule"/>
</dbReference>
<evidence type="ECO:0000313" key="6">
    <source>
        <dbReference type="EMBL" id="QCD47174.1"/>
    </source>
</evidence>
<keyword evidence="1 4" id="KW-0378">Hydrolase</keyword>
<feature type="active site" evidence="4">
    <location>
        <position position="37"/>
    </location>
</feature>
<dbReference type="AlphaFoldDB" id="A0A6G5QNK9"/>
<dbReference type="EC" id="3.1.1.61" evidence="2"/>
<keyword evidence="4" id="KW-0145">Chemotaxis</keyword>
<dbReference type="PANTHER" id="PTHR42872:SF6">
    <property type="entry name" value="PROTEIN-GLUTAMATE METHYLESTERASE_PROTEIN-GLUTAMINE GLUTAMINASE"/>
    <property type="match status" value="1"/>
</dbReference>
<dbReference type="GO" id="GO:0005737">
    <property type="term" value="C:cytoplasm"/>
    <property type="evidence" value="ECO:0007669"/>
    <property type="project" value="InterPro"/>
</dbReference>
<proteinExistence type="predicted"/>
<dbReference type="Proteomes" id="UP000502377">
    <property type="component" value="Chromosome"/>
</dbReference>
<name>A0A6G5QNK9_CAMRE</name>
<protein>
    <recommendedName>
        <fullName evidence="2">protein-glutamate methylesterase</fullName>
        <ecNumber evidence="2">3.1.1.61</ecNumber>
    </recommendedName>
</protein>
<dbReference type="CDD" id="cd16432">
    <property type="entry name" value="CheB_Rec"/>
    <property type="match status" value="1"/>
</dbReference>
<dbReference type="Gene3D" id="3.40.50.180">
    <property type="entry name" value="Methylesterase CheB, C-terminal domain"/>
    <property type="match status" value="1"/>
</dbReference>
<reference evidence="6 7" key="1">
    <citation type="submission" date="2016-07" db="EMBL/GenBank/DDBJ databases">
        <title>Comparative genomics of the Campylobacter concisus group.</title>
        <authorList>
            <person name="Miller W.G."/>
            <person name="Yee E."/>
            <person name="Chapman M.H."/>
            <person name="Huynh S."/>
            <person name="Bono J.L."/>
            <person name="On S.L.W."/>
            <person name="StLeger J."/>
            <person name="Foster G."/>
            <person name="Parker C.T."/>
        </authorList>
    </citation>
    <scope>NUCLEOTIDE SEQUENCE [LARGE SCALE GENOMIC DNA]</scope>
    <source>
        <strain evidence="6 7">ATCC 33238</strain>
    </source>
</reference>
<sequence>MKQKLVLVGASTGGPGHLKKLFKGLELKGASIIVAQHMSLMFIPSFIAQFDKECTAEVVMLSTPTQLKSAIYICEKNSEIISASPLKAGICSPMKETTYNPNVDVLFHSGVQACEFADVMAILLTGIGDDGAKGLNELYKAGAKCVAESEESAIVYGMPKRAKEINANLKSLPIGGIRAELERFLNA</sequence>
<evidence type="ECO:0000259" key="5">
    <source>
        <dbReference type="PROSITE" id="PS50122"/>
    </source>
</evidence>
<dbReference type="PANTHER" id="PTHR42872">
    <property type="entry name" value="PROTEIN-GLUTAMATE METHYLESTERASE/PROTEIN-GLUTAMINE GLUTAMINASE"/>
    <property type="match status" value="1"/>
</dbReference>
<evidence type="ECO:0000256" key="3">
    <source>
        <dbReference type="ARBA" id="ARBA00048267"/>
    </source>
</evidence>
<gene>
    <name evidence="6" type="primary">cheB'</name>
    <name evidence="6" type="ORF">CRECT_1538</name>
</gene>
<comment type="catalytic activity">
    <reaction evidence="3">
        <text>[protein]-L-glutamate 5-O-methyl ester + H2O = L-glutamyl-[protein] + methanol + H(+)</text>
        <dbReference type="Rhea" id="RHEA:23236"/>
        <dbReference type="Rhea" id="RHEA-COMP:10208"/>
        <dbReference type="Rhea" id="RHEA-COMP:10311"/>
        <dbReference type="ChEBI" id="CHEBI:15377"/>
        <dbReference type="ChEBI" id="CHEBI:15378"/>
        <dbReference type="ChEBI" id="CHEBI:17790"/>
        <dbReference type="ChEBI" id="CHEBI:29973"/>
        <dbReference type="ChEBI" id="CHEBI:82795"/>
        <dbReference type="EC" id="3.1.1.61"/>
    </reaction>
</comment>
<evidence type="ECO:0000313" key="7">
    <source>
        <dbReference type="Proteomes" id="UP000502377"/>
    </source>
</evidence>
<accession>A0A6G5QNK9</accession>
<evidence type="ECO:0000256" key="1">
    <source>
        <dbReference type="ARBA" id="ARBA00022801"/>
    </source>
</evidence>
<feature type="active site" evidence="4">
    <location>
        <position position="11"/>
    </location>
</feature>
<dbReference type="RefSeq" id="WP_004318926.1">
    <property type="nucleotide sequence ID" value="NZ_CAURIV010000009.1"/>
</dbReference>
<dbReference type="GO" id="GO:0000156">
    <property type="term" value="F:phosphorelay response regulator activity"/>
    <property type="evidence" value="ECO:0007669"/>
    <property type="project" value="InterPro"/>
</dbReference>
<dbReference type="EMBL" id="CP012543">
    <property type="protein sequence ID" value="QCD47174.1"/>
    <property type="molecule type" value="Genomic_DNA"/>
</dbReference>
<organism evidence="6 7">
    <name type="scientific">Campylobacter rectus</name>
    <name type="common">Wolinella recta</name>
    <dbReference type="NCBI Taxonomy" id="203"/>
    <lineage>
        <taxon>Bacteria</taxon>
        <taxon>Pseudomonadati</taxon>
        <taxon>Campylobacterota</taxon>
        <taxon>Epsilonproteobacteria</taxon>
        <taxon>Campylobacterales</taxon>
        <taxon>Campylobacteraceae</taxon>
        <taxon>Campylobacter</taxon>
    </lineage>
</organism>
<dbReference type="KEGG" id="crx:CRECT_1538"/>
<feature type="active site" evidence="4">
    <location>
        <position position="130"/>
    </location>
</feature>
<dbReference type="InterPro" id="IPR000673">
    <property type="entry name" value="Sig_transdc_resp-reg_Me-estase"/>
</dbReference>
<evidence type="ECO:0000256" key="2">
    <source>
        <dbReference type="ARBA" id="ARBA00039140"/>
    </source>
</evidence>
<dbReference type="InterPro" id="IPR035909">
    <property type="entry name" value="CheB_C"/>
</dbReference>